<feature type="transmembrane region" description="Helical" evidence="1">
    <location>
        <begin position="277"/>
        <end position="294"/>
    </location>
</feature>
<organism evidence="3 4">
    <name type="scientific">Brevundimonas subvibrioides (strain ATCC 15264 / DSM 4735 / LMG 14903 / NBRC 16000 / CB 81)</name>
    <name type="common">Caulobacter subvibrioides</name>
    <dbReference type="NCBI Taxonomy" id="633149"/>
    <lineage>
        <taxon>Bacteria</taxon>
        <taxon>Pseudomonadati</taxon>
        <taxon>Pseudomonadota</taxon>
        <taxon>Alphaproteobacteria</taxon>
        <taxon>Caulobacterales</taxon>
        <taxon>Caulobacteraceae</taxon>
        <taxon>Brevundimonas</taxon>
    </lineage>
</organism>
<sequence>MAGRELYAAAPGRQRRTWSVAAVILALAFVIVGQIGAVVPMQITRALPSDQTQWPTLSYILFVAFGLGAALTLAWVVFFERRRLANVGLNGDFAVRFGRGFGLGLAYLATVVCIIWATGAYRVEASGIFQAGLSAAVLTPLVVLLFGFIVQGSTEEIVFRGWLMGIIASRHGLVIALTVSSLLFGLAHAGNIDPSPELALALVNIALFGLFIGLYAAREGSIWGVCGWHAAWNWLLGTGFGLEVSGEVVNVTPSIVDLQAVDGAAWWLTGGAFGPEGSVVVTAVLLISAVVLVLRGGFARQGGLAPA</sequence>
<keyword evidence="1" id="KW-0472">Membrane</keyword>
<feature type="transmembrane region" description="Helical" evidence="1">
    <location>
        <begin position="127"/>
        <end position="150"/>
    </location>
</feature>
<keyword evidence="1" id="KW-0812">Transmembrane</keyword>
<evidence type="ECO:0000313" key="3">
    <source>
        <dbReference type="EMBL" id="ADL01917.1"/>
    </source>
</evidence>
<evidence type="ECO:0000313" key="4">
    <source>
        <dbReference type="Proteomes" id="UP000002696"/>
    </source>
</evidence>
<dbReference type="RefSeq" id="WP_013270018.1">
    <property type="nucleotide sequence ID" value="NC_014375.1"/>
</dbReference>
<dbReference type="KEGG" id="bsb:Bresu_2610"/>
<accession>D9QLM3</accession>
<dbReference type="GO" id="GO:0080120">
    <property type="term" value="P:CAAX-box protein maturation"/>
    <property type="evidence" value="ECO:0007669"/>
    <property type="project" value="UniProtKB-ARBA"/>
</dbReference>
<feature type="transmembrane region" description="Helical" evidence="1">
    <location>
        <begin position="20"/>
        <end position="39"/>
    </location>
</feature>
<dbReference type="InterPro" id="IPR003675">
    <property type="entry name" value="Rce1/LyrA-like_dom"/>
</dbReference>
<dbReference type="HOGENOM" id="CLU_051806_1_1_5"/>
<keyword evidence="1" id="KW-1133">Transmembrane helix</keyword>
<feature type="transmembrane region" description="Helical" evidence="1">
    <location>
        <begin position="198"/>
        <end position="217"/>
    </location>
</feature>
<dbReference type="eggNOG" id="COG1266">
    <property type="taxonomic scope" value="Bacteria"/>
</dbReference>
<dbReference type="GO" id="GO:0004175">
    <property type="term" value="F:endopeptidase activity"/>
    <property type="evidence" value="ECO:0007669"/>
    <property type="project" value="UniProtKB-ARBA"/>
</dbReference>
<dbReference type="Proteomes" id="UP000002696">
    <property type="component" value="Chromosome"/>
</dbReference>
<feature type="domain" description="CAAX prenyl protease 2/Lysostaphin resistance protein A-like" evidence="2">
    <location>
        <begin position="139"/>
        <end position="235"/>
    </location>
</feature>
<evidence type="ECO:0000259" key="2">
    <source>
        <dbReference type="Pfam" id="PF02517"/>
    </source>
</evidence>
<feature type="transmembrane region" description="Helical" evidence="1">
    <location>
        <begin position="100"/>
        <end position="121"/>
    </location>
</feature>
<feature type="transmembrane region" description="Helical" evidence="1">
    <location>
        <begin position="222"/>
        <end position="242"/>
    </location>
</feature>
<dbReference type="PANTHER" id="PTHR39430:SF1">
    <property type="entry name" value="PROTEASE"/>
    <property type="match status" value="1"/>
</dbReference>
<dbReference type="AlphaFoldDB" id="D9QLM3"/>
<dbReference type="Pfam" id="PF02517">
    <property type="entry name" value="Rce1-like"/>
    <property type="match status" value="1"/>
</dbReference>
<dbReference type="OrthoDB" id="193898at2"/>
<evidence type="ECO:0000256" key="1">
    <source>
        <dbReference type="SAM" id="Phobius"/>
    </source>
</evidence>
<dbReference type="PANTHER" id="PTHR39430">
    <property type="entry name" value="MEMBRANE-ASSOCIATED PROTEASE-RELATED"/>
    <property type="match status" value="1"/>
</dbReference>
<dbReference type="BioCyc" id="BSUB633149:G1GM8-2615-MONOMER"/>
<feature type="transmembrane region" description="Helical" evidence="1">
    <location>
        <begin position="59"/>
        <end position="79"/>
    </location>
</feature>
<proteinExistence type="predicted"/>
<name>D9QLM3_BRESC</name>
<dbReference type="InParanoid" id="D9QLM3"/>
<feature type="transmembrane region" description="Helical" evidence="1">
    <location>
        <begin position="162"/>
        <end position="186"/>
    </location>
</feature>
<keyword evidence="4" id="KW-1185">Reference proteome</keyword>
<reference evidence="4" key="1">
    <citation type="journal article" date="2011" name="J. Bacteriol.">
        <title>Genome sequences of eight morphologically diverse alphaproteobacteria.</title>
        <authorList>
            <consortium name="US DOE Joint Genome Institute"/>
            <person name="Brown P.J."/>
            <person name="Kysela D.T."/>
            <person name="Buechlein A."/>
            <person name="Hemmerich C."/>
            <person name="Brun Y.V."/>
        </authorList>
    </citation>
    <scope>NUCLEOTIDE SEQUENCE [LARGE SCALE GENOMIC DNA]</scope>
    <source>
        <strain evidence="4">ATCC 15264 / DSM 4735 / LMG 14903 / NBRC 16000 / CB 81</strain>
    </source>
</reference>
<protein>
    <submittedName>
        <fullName evidence="3">Abortive infection protein</fullName>
    </submittedName>
</protein>
<gene>
    <name evidence="3" type="ordered locus">Bresu_2610</name>
</gene>
<dbReference type="EMBL" id="CP002102">
    <property type="protein sequence ID" value="ADL01917.1"/>
    <property type="molecule type" value="Genomic_DNA"/>
</dbReference>
<dbReference type="STRING" id="633149.Bresu_2610"/>